<feature type="compositionally biased region" description="Acidic residues" evidence="1">
    <location>
        <begin position="396"/>
        <end position="405"/>
    </location>
</feature>
<dbReference type="EMBL" id="JAPFFF010000012">
    <property type="protein sequence ID" value="KAK8875403.1"/>
    <property type="molecule type" value="Genomic_DNA"/>
</dbReference>
<feature type="compositionally biased region" description="Basic and acidic residues" evidence="1">
    <location>
        <begin position="375"/>
        <end position="392"/>
    </location>
</feature>
<organism evidence="2 3">
    <name type="scientific">Tritrichomonas musculus</name>
    <dbReference type="NCBI Taxonomy" id="1915356"/>
    <lineage>
        <taxon>Eukaryota</taxon>
        <taxon>Metamonada</taxon>
        <taxon>Parabasalia</taxon>
        <taxon>Tritrichomonadida</taxon>
        <taxon>Tritrichomonadidae</taxon>
        <taxon>Tritrichomonas</taxon>
    </lineage>
</organism>
<dbReference type="Proteomes" id="UP001470230">
    <property type="component" value="Unassembled WGS sequence"/>
</dbReference>
<evidence type="ECO:0000313" key="2">
    <source>
        <dbReference type="EMBL" id="KAK8875403.1"/>
    </source>
</evidence>
<feature type="compositionally biased region" description="Low complexity" evidence="1">
    <location>
        <begin position="408"/>
        <end position="437"/>
    </location>
</feature>
<reference evidence="2 3" key="1">
    <citation type="submission" date="2024-04" db="EMBL/GenBank/DDBJ databases">
        <title>Tritrichomonas musculus Genome.</title>
        <authorList>
            <person name="Alves-Ferreira E."/>
            <person name="Grigg M."/>
            <person name="Lorenzi H."/>
            <person name="Galac M."/>
        </authorList>
    </citation>
    <scope>NUCLEOTIDE SEQUENCE [LARGE SCALE GENOMIC DNA]</scope>
    <source>
        <strain evidence="2 3">EAF2021</strain>
    </source>
</reference>
<feature type="region of interest" description="Disordered" evidence="1">
    <location>
        <begin position="346"/>
        <end position="437"/>
    </location>
</feature>
<evidence type="ECO:0000256" key="1">
    <source>
        <dbReference type="SAM" id="MobiDB-lite"/>
    </source>
</evidence>
<proteinExistence type="predicted"/>
<protein>
    <submittedName>
        <fullName evidence="2">Uncharacterized protein</fullName>
    </submittedName>
</protein>
<name>A0ABR2JD35_9EUKA</name>
<gene>
    <name evidence="2" type="ORF">M9Y10_005568</name>
</gene>
<feature type="compositionally biased region" description="Polar residues" evidence="1">
    <location>
        <begin position="346"/>
        <end position="357"/>
    </location>
</feature>
<accession>A0ABR2JD35</accession>
<evidence type="ECO:0000313" key="3">
    <source>
        <dbReference type="Proteomes" id="UP001470230"/>
    </source>
</evidence>
<comment type="caution">
    <text evidence="2">The sequence shown here is derived from an EMBL/GenBank/DDBJ whole genome shotgun (WGS) entry which is preliminary data.</text>
</comment>
<keyword evidence="3" id="KW-1185">Reference proteome</keyword>
<sequence length="515" mass="61405">MDEKKQNLIILDFLYQKYDIEYEKNMSPQSVIRKVQQYLFPSERGEDLISNQNENSYKKLCLYRNDPNESKGAIPVTWNITPGECDYSKYQFYLFRPLINVYLTIYIVYPNEQEKHRSKAYLNIIYPIKKKVILLKNYLKDKIQEYTRNKPEFKIPMKGFILRFVSDSRELMDNEYIEQWMNGREIFLIISPENSISQNFCALGRFYYIPFDQSREMLSKDNESLDYDERVGFTLRDAKKKLIEKHQNGKNFQEDKVIVLYNSIVQTDKFDRLDDLFSDNHFYQFVVIFESDIQITQVPQPFLKEAKKSYKIPIPKEGRPNIINFRIVGEPKRELTLMNSTSSHLSVLDNENSNTSSFDDDANYIPYTKPTDPSDNSREQKNYMNDPAKEELTNENNEEIVEEENNDRNNNNTDNDDNNSNTTTTTNNNDNDNNNNINVINVNDKEKENYYNEEEIKEENLLDMFCYYFNEFMKERGKETRLTPKPGYFNNLSGDEKLLIQTFKKYYDLYRHTKQ</sequence>